<evidence type="ECO:0000313" key="2">
    <source>
        <dbReference type="EMBL" id="KZL80921.1"/>
    </source>
</evidence>
<feature type="signal peptide" evidence="1">
    <location>
        <begin position="1"/>
        <end position="19"/>
    </location>
</feature>
<dbReference type="EMBL" id="LFIW01001785">
    <property type="protein sequence ID" value="KZL80921.1"/>
    <property type="molecule type" value="Genomic_DNA"/>
</dbReference>
<protein>
    <submittedName>
        <fullName evidence="2">Uncharacterized protein</fullName>
    </submittedName>
</protein>
<feature type="chain" id="PRO_5007884019" evidence="1">
    <location>
        <begin position="20"/>
        <end position="168"/>
    </location>
</feature>
<proteinExistence type="predicted"/>
<evidence type="ECO:0000256" key="1">
    <source>
        <dbReference type="SAM" id="SignalP"/>
    </source>
</evidence>
<evidence type="ECO:0000313" key="3">
    <source>
        <dbReference type="Proteomes" id="UP000076584"/>
    </source>
</evidence>
<reference evidence="2 3" key="1">
    <citation type="submission" date="2015-06" db="EMBL/GenBank/DDBJ databases">
        <title>Survival trade-offs in plant roots during colonization by closely related pathogenic and mutualistic fungi.</title>
        <authorList>
            <person name="Hacquard S."/>
            <person name="Kracher B."/>
            <person name="Hiruma K."/>
            <person name="Weinman A."/>
            <person name="Muench P."/>
            <person name="Garrido Oter R."/>
            <person name="Ver Loren van Themaat E."/>
            <person name="Dallerey J.-F."/>
            <person name="Damm U."/>
            <person name="Henrissat B."/>
            <person name="Lespinet O."/>
            <person name="Thon M."/>
            <person name="Kemen E."/>
            <person name="McHardy A.C."/>
            <person name="Schulze-Lefert P."/>
            <person name="O'Connell R.J."/>
        </authorList>
    </citation>
    <scope>NUCLEOTIDE SEQUENCE [LARGE SCALE GENOMIC DNA]</scope>
    <source>
        <strain evidence="2 3">MAFF 238704</strain>
    </source>
</reference>
<keyword evidence="3" id="KW-1185">Reference proteome</keyword>
<keyword evidence="1" id="KW-0732">Signal</keyword>
<accession>A0A167B5R8</accession>
<sequence length="168" mass="17951">MRPQSLLLILASAICSVAAAPTDDHPESVWSGLYNITDAAAAEDSLPSLEKRDSCGAGNRLLSKSSINNLIWDLQNNDPDGMTYLGHGSGTSWVNGEARVCVDNTYLTENTHVKRWEIGWAVGYIRDMCCTASGNPQCEGGRCTAHGDSGLPVQVYVGSSSQSCLGLW</sequence>
<name>A0A167B5R8_COLIC</name>
<dbReference type="Proteomes" id="UP000076584">
    <property type="component" value="Unassembled WGS sequence"/>
</dbReference>
<comment type="caution">
    <text evidence="2">The sequence shown here is derived from an EMBL/GenBank/DDBJ whole genome shotgun (WGS) entry which is preliminary data.</text>
</comment>
<organism evidence="2 3">
    <name type="scientific">Colletotrichum incanum</name>
    <name type="common">Soybean anthracnose fungus</name>
    <dbReference type="NCBI Taxonomy" id="1573173"/>
    <lineage>
        <taxon>Eukaryota</taxon>
        <taxon>Fungi</taxon>
        <taxon>Dikarya</taxon>
        <taxon>Ascomycota</taxon>
        <taxon>Pezizomycotina</taxon>
        <taxon>Sordariomycetes</taxon>
        <taxon>Hypocreomycetidae</taxon>
        <taxon>Glomerellales</taxon>
        <taxon>Glomerellaceae</taxon>
        <taxon>Colletotrichum</taxon>
        <taxon>Colletotrichum spaethianum species complex</taxon>
    </lineage>
</organism>
<gene>
    <name evidence="2" type="ORF">CI238_06645</name>
</gene>
<dbReference type="AlphaFoldDB" id="A0A167B5R8"/>